<accession>D5MG54</accession>
<organism evidence="1 2">
    <name type="scientific">Methylomirabilis oxygeniifera</name>
    <dbReference type="NCBI Taxonomy" id="671143"/>
    <lineage>
        <taxon>Bacteria</taxon>
        <taxon>Candidatus Methylomirabilota</taxon>
        <taxon>Candidatus Methylomirabilia</taxon>
        <taxon>Candidatus Methylomirabilales</taxon>
        <taxon>Candidatus Methylomirabilaceae</taxon>
        <taxon>Candidatus Methylomirabilis</taxon>
    </lineage>
</organism>
<name>D5MG54_METO1</name>
<dbReference type="STRING" id="671143.DAMO_1677"/>
<protein>
    <submittedName>
        <fullName evidence="1">Uncharacterized protein</fullName>
    </submittedName>
</protein>
<dbReference type="EMBL" id="FP565575">
    <property type="protein sequence ID" value="CBE68735.1"/>
    <property type="molecule type" value="Genomic_DNA"/>
</dbReference>
<dbReference type="Proteomes" id="UP000006898">
    <property type="component" value="Chromosome"/>
</dbReference>
<dbReference type="AlphaFoldDB" id="D5MG54"/>
<evidence type="ECO:0000313" key="1">
    <source>
        <dbReference type="EMBL" id="CBE68735.1"/>
    </source>
</evidence>
<sequence>MSSTVVRQAFAVRLTGYEVSKEAVMPIRIRSRDTLLDCTQPADNKEMRAPLGGAPKV</sequence>
<dbReference type="KEGG" id="mox:DAMO_1677"/>
<reference evidence="1 2" key="1">
    <citation type="journal article" date="2010" name="Nature">
        <title>Nitrite-driven anaerobic methane oxidation by oxygenic bacteria.</title>
        <authorList>
            <person name="Ettwig K.F."/>
            <person name="Butler M.K."/>
            <person name="Le Paslier D."/>
            <person name="Pelletier E."/>
            <person name="Mangenot S."/>
            <person name="Kuypers M.M.M."/>
            <person name="Schreiber F."/>
            <person name="Dutilh B.E."/>
            <person name="Zedelius J."/>
            <person name="de Beer D."/>
            <person name="Gloerich J."/>
            <person name="Wessels H.J.C.T."/>
            <person name="van Allen T."/>
            <person name="Luesken F."/>
            <person name="Wu M."/>
            <person name="van de Pas-Schoonen K.T."/>
            <person name="Op den Camp H.J.M."/>
            <person name="Janssen-Megens E.M."/>
            <person name="Francoijs K-J."/>
            <person name="Stunnenberg H."/>
            <person name="Weissenbach J."/>
            <person name="Jetten M.S.M."/>
            <person name="Strous M."/>
        </authorList>
    </citation>
    <scope>NUCLEOTIDE SEQUENCE [LARGE SCALE GENOMIC DNA]</scope>
</reference>
<proteinExistence type="predicted"/>
<gene>
    <name evidence="1" type="ORF">DAMO_1677</name>
</gene>
<dbReference type="HOGENOM" id="CLU_2988079_0_0_0"/>
<evidence type="ECO:0000313" key="2">
    <source>
        <dbReference type="Proteomes" id="UP000006898"/>
    </source>
</evidence>